<feature type="region of interest" description="Disordered" evidence="1">
    <location>
        <begin position="1"/>
        <end position="32"/>
    </location>
</feature>
<reference evidence="2" key="2">
    <citation type="submission" date="2015-07" db="EMBL/GenBank/DDBJ databases">
        <authorList>
            <person name="Noorani M."/>
        </authorList>
    </citation>
    <scope>NUCLEOTIDE SEQUENCE</scope>
    <source>
        <strain evidence="2">Yugu1</strain>
    </source>
</reference>
<sequence>MVSQLQQQSRERGEGGSRRLEGEPRQDAGMATGIQMLEHKLGTMHESLNSWRDRMVALRLQEEELRAFKESLKAWEEFWKPVPVPQRKNSKRSYLHAYYFEEVQQVYRVSTYL</sequence>
<accession>A0A368SJY3</accession>
<reference evidence="2" key="1">
    <citation type="journal article" date="2012" name="Nat. Biotechnol.">
        <title>Reference genome sequence of the model plant Setaria.</title>
        <authorList>
            <person name="Bennetzen J.L."/>
            <person name="Schmutz J."/>
            <person name="Wang H."/>
            <person name="Percifield R."/>
            <person name="Hawkins J."/>
            <person name="Pontaroli A.C."/>
            <person name="Estep M."/>
            <person name="Feng L."/>
            <person name="Vaughn J.N."/>
            <person name="Grimwood J."/>
            <person name="Jenkins J."/>
            <person name="Barry K."/>
            <person name="Lindquist E."/>
            <person name="Hellsten U."/>
            <person name="Deshpande S."/>
            <person name="Wang X."/>
            <person name="Wu X."/>
            <person name="Mitros T."/>
            <person name="Triplett J."/>
            <person name="Yang X."/>
            <person name="Ye C.Y."/>
            <person name="Mauro-Herrera M."/>
            <person name="Wang L."/>
            <person name="Li P."/>
            <person name="Sharma M."/>
            <person name="Sharma R."/>
            <person name="Ronald P.C."/>
            <person name="Panaud O."/>
            <person name="Kellogg E.A."/>
            <person name="Brutnell T.P."/>
            <person name="Doust A.N."/>
            <person name="Tuskan G.A."/>
            <person name="Rokhsar D."/>
            <person name="Devos K.M."/>
        </authorList>
    </citation>
    <scope>NUCLEOTIDE SEQUENCE [LARGE SCALE GENOMIC DNA]</scope>
    <source>
        <strain evidence="2">Yugu1</strain>
    </source>
</reference>
<gene>
    <name evidence="2" type="ORF">SETIT_9G240900v2</name>
</gene>
<proteinExistence type="predicted"/>
<evidence type="ECO:0000256" key="1">
    <source>
        <dbReference type="SAM" id="MobiDB-lite"/>
    </source>
</evidence>
<organism evidence="2">
    <name type="scientific">Setaria italica</name>
    <name type="common">Foxtail millet</name>
    <name type="synonym">Panicum italicum</name>
    <dbReference type="NCBI Taxonomy" id="4555"/>
    <lineage>
        <taxon>Eukaryota</taxon>
        <taxon>Viridiplantae</taxon>
        <taxon>Streptophyta</taxon>
        <taxon>Embryophyta</taxon>
        <taxon>Tracheophyta</taxon>
        <taxon>Spermatophyta</taxon>
        <taxon>Magnoliopsida</taxon>
        <taxon>Liliopsida</taxon>
        <taxon>Poales</taxon>
        <taxon>Poaceae</taxon>
        <taxon>PACMAD clade</taxon>
        <taxon>Panicoideae</taxon>
        <taxon>Panicodae</taxon>
        <taxon>Paniceae</taxon>
        <taxon>Cenchrinae</taxon>
        <taxon>Setaria</taxon>
    </lineage>
</organism>
<protein>
    <submittedName>
        <fullName evidence="2">Uncharacterized protein</fullName>
    </submittedName>
</protein>
<dbReference type="AlphaFoldDB" id="A0A368SJY3"/>
<feature type="compositionally biased region" description="Basic and acidic residues" evidence="1">
    <location>
        <begin position="9"/>
        <end position="26"/>
    </location>
</feature>
<dbReference type="EMBL" id="CM003536">
    <property type="protein sequence ID" value="RCV42749.1"/>
    <property type="molecule type" value="Genomic_DNA"/>
</dbReference>
<name>A0A368SJY3_SETIT</name>
<evidence type="ECO:0000313" key="2">
    <source>
        <dbReference type="EMBL" id="RCV42749.1"/>
    </source>
</evidence>